<dbReference type="GO" id="GO:0042597">
    <property type="term" value="C:periplasmic space"/>
    <property type="evidence" value="ECO:0007669"/>
    <property type="project" value="InterPro"/>
</dbReference>
<dbReference type="InterPro" id="IPR006047">
    <property type="entry name" value="GH13_cat_dom"/>
</dbReference>
<dbReference type="PANTHER" id="PTHR10357:SF209">
    <property type="entry name" value="PERIPLASMIC ALPHA-AMYLASE"/>
    <property type="match status" value="1"/>
</dbReference>
<dbReference type="GO" id="GO:0004556">
    <property type="term" value="F:alpha-amylase activity"/>
    <property type="evidence" value="ECO:0007669"/>
    <property type="project" value="InterPro"/>
</dbReference>
<feature type="disulfide bond" evidence="4">
    <location>
        <begin position="133"/>
        <end position="543"/>
    </location>
</feature>
<dbReference type="NCBIfam" id="NF007051">
    <property type="entry name" value="PRK09505.1-1"/>
    <property type="match status" value="1"/>
</dbReference>
<dbReference type="AlphaFoldDB" id="A0A2T3N142"/>
<evidence type="ECO:0000256" key="2">
    <source>
        <dbReference type="PIRSR" id="PIRSR036917-2"/>
    </source>
</evidence>
<feature type="binding site" evidence="2">
    <location>
        <position position="328"/>
    </location>
    <ligand>
        <name>Ca(2+)</name>
        <dbReference type="ChEBI" id="CHEBI:29108"/>
    </ligand>
</feature>
<feature type="signal peptide" evidence="5">
    <location>
        <begin position="1"/>
        <end position="23"/>
    </location>
</feature>
<gene>
    <name evidence="7" type="ORF">C9I89_05860</name>
</gene>
<reference evidence="7 8" key="1">
    <citation type="submission" date="2018-03" db="EMBL/GenBank/DDBJ databases">
        <title>Whole genome sequencing of Histamine producing bacteria.</title>
        <authorList>
            <person name="Butler K."/>
        </authorList>
    </citation>
    <scope>NUCLEOTIDE SEQUENCE [LARGE SCALE GENOMIC DNA]</scope>
    <source>
        <strain evidence="7 8">DSM 16190</strain>
    </source>
</reference>
<organism evidence="7 8">
    <name type="scientific">Photobacterium lipolyticum</name>
    <dbReference type="NCBI Taxonomy" id="266810"/>
    <lineage>
        <taxon>Bacteria</taxon>
        <taxon>Pseudomonadati</taxon>
        <taxon>Pseudomonadota</taxon>
        <taxon>Gammaproteobacteria</taxon>
        <taxon>Vibrionales</taxon>
        <taxon>Vibrionaceae</taxon>
        <taxon>Photobacterium</taxon>
    </lineage>
</organism>
<evidence type="ECO:0000313" key="8">
    <source>
        <dbReference type="Proteomes" id="UP000240904"/>
    </source>
</evidence>
<sequence>MKRTLSTLALMAVLPATALPAMAAPSITVATPTNSRDYPLSADSPLVVSLNKADYTLTVSGLEGDCTAEPVTKVRFNQPLGLNCGENTSLPIKIRFSGDYAFHFDTNANTLLIKRQPKKNKTEFKRPLPQVTCDVYSGGEVSIRLEDTFPDGTWLRDAYSGNKAQVKNGQIALTPAAESGGLLLLEPVEKITPESQGFEWRNANIYFVMVDRFNNGNTENDHSYGRKKDGKDEVATFHGGDLAGITAKLDYIKSLGTNAIWLSPIVEQVHGFVGGGESGSFPFYSYHGYWTRDFTRLDANFGNEDDLKTLVTEAHKRGIKILMDAVINHSGYSTLADLQNQGVKVINPDSELPSNWGDWKPGKGENWHSYHKNIDYSSPNWANWWGGDWVRAGLPGYPTPGTGDLTLALAGLPDFRTESEDFVKPPQWLLDNPGTHVVNRDNYRVADYLVEWQSDWVKRFGIDGFRVDTVKHVAGDVWKQLKQQASASLETWRKDNKVENNTPFWMMGEVWGHGPSRSFYYDDGFDALINFDMQKKVDPGAFCFSEMADTYQYYADSLAKHQDFNAVSYLSSHDTELYFNRYKSFEMQRGAATALLLSPGAVQVYYGDEVAREHGPYADDFHHGTRSDMNWKPDTERQSLLKHWQKLGQFRQSHPAIGAGKPKVLSQNQGYAFSREFNGDKVVVVFAGKQK</sequence>
<keyword evidence="5" id="KW-0732">Signal</keyword>
<dbReference type="InterPro" id="IPR014635">
    <property type="entry name" value="A_amylase_MalS"/>
</dbReference>
<protein>
    <submittedName>
        <fullName evidence="7">Alpha-amylase</fullName>
    </submittedName>
</protein>
<comment type="cofactor">
    <cofactor evidence="2">
        <name>Ca(2+)</name>
        <dbReference type="ChEBI" id="CHEBI:29108"/>
    </cofactor>
    <text evidence="2">Binds 1 Ca(2+) ion per subunit.</text>
</comment>
<feature type="active site" description="Proton donor" evidence="1">
    <location>
        <position position="509"/>
    </location>
</feature>
<evidence type="ECO:0000256" key="1">
    <source>
        <dbReference type="PIRSR" id="PIRSR036917-1"/>
    </source>
</evidence>
<dbReference type="Pfam" id="PF00128">
    <property type="entry name" value="Alpha-amylase"/>
    <property type="match status" value="2"/>
</dbReference>
<keyword evidence="2" id="KW-0479">Metal-binding</keyword>
<evidence type="ECO:0000256" key="3">
    <source>
        <dbReference type="PIRSR" id="PIRSR036917-3"/>
    </source>
</evidence>
<feature type="domain" description="Glycosyl hydrolase family 13 catalytic" evidence="6">
    <location>
        <begin position="207"/>
        <end position="651"/>
    </location>
</feature>
<keyword evidence="4" id="KW-1015">Disulfide bond</keyword>
<evidence type="ECO:0000313" key="7">
    <source>
        <dbReference type="EMBL" id="PSW06040.1"/>
    </source>
</evidence>
<comment type="caution">
    <text evidence="7">The sequence shown here is derived from an EMBL/GenBank/DDBJ whole genome shotgun (WGS) entry which is preliminary data.</text>
</comment>
<dbReference type="Proteomes" id="UP000240904">
    <property type="component" value="Unassembled WGS sequence"/>
</dbReference>
<feature type="binding site" evidence="2">
    <location>
        <position position="472"/>
    </location>
    <ligand>
        <name>Ca(2+)</name>
        <dbReference type="ChEBI" id="CHEBI:29108"/>
    </ligand>
</feature>
<dbReference type="GO" id="GO:0009313">
    <property type="term" value="P:oligosaccharide catabolic process"/>
    <property type="evidence" value="ECO:0007669"/>
    <property type="project" value="InterPro"/>
</dbReference>
<feature type="site" description="Transition state stabilizer" evidence="3">
    <location>
        <position position="574"/>
    </location>
</feature>
<dbReference type="Gene3D" id="3.20.20.80">
    <property type="entry name" value="Glycosidases"/>
    <property type="match status" value="2"/>
</dbReference>
<dbReference type="SUPFAM" id="SSF51445">
    <property type="entry name" value="(Trans)glycosidases"/>
    <property type="match status" value="1"/>
</dbReference>
<name>A0A2T3N142_9GAMM</name>
<keyword evidence="2" id="KW-0106">Calcium</keyword>
<keyword evidence="8" id="KW-1185">Reference proteome</keyword>
<dbReference type="SMART" id="SM00642">
    <property type="entry name" value="Aamy"/>
    <property type="match status" value="1"/>
</dbReference>
<dbReference type="OrthoDB" id="9805159at2"/>
<dbReference type="EMBL" id="PYMC01000003">
    <property type="protein sequence ID" value="PSW06040.1"/>
    <property type="molecule type" value="Genomic_DNA"/>
</dbReference>
<evidence type="ECO:0000256" key="4">
    <source>
        <dbReference type="PIRSR" id="PIRSR036917-4"/>
    </source>
</evidence>
<evidence type="ECO:0000256" key="5">
    <source>
        <dbReference type="SAM" id="SignalP"/>
    </source>
</evidence>
<dbReference type="RefSeq" id="WP_107282420.1">
    <property type="nucleotide sequence ID" value="NZ_PYMC01000003.1"/>
</dbReference>
<feature type="active site" description="Nucleophile" evidence="1">
    <location>
        <position position="468"/>
    </location>
</feature>
<proteinExistence type="predicted"/>
<dbReference type="InterPro" id="IPR017853">
    <property type="entry name" value="GH"/>
</dbReference>
<dbReference type="PIRSF" id="PIRSF036917">
    <property type="entry name" value="Alph_amls_MalS"/>
    <property type="match status" value="1"/>
</dbReference>
<dbReference type="GO" id="GO:0005509">
    <property type="term" value="F:calcium ion binding"/>
    <property type="evidence" value="ECO:0007669"/>
    <property type="project" value="InterPro"/>
</dbReference>
<dbReference type="GO" id="GO:0030980">
    <property type="term" value="P:alpha-glucan catabolic process"/>
    <property type="evidence" value="ECO:0007669"/>
    <property type="project" value="InterPro"/>
</dbReference>
<dbReference type="PANTHER" id="PTHR10357">
    <property type="entry name" value="ALPHA-AMYLASE FAMILY MEMBER"/>
    <property type="match status" value="1"/>
</dbReference>
<feature type="chain" id="PRO_5015523219" evidence="5">
    <location>
        <begin position="24"/>
        <end position="691"/>
    </location>
</feature>
<accession>A0A2T3N142</accession>
<evidence type="ECO:0000259" key="6">
    <source>
        <dbReference type="SMART" id="SM00642"/>
    </source>
</evidence>